<keyword evidence="1" id="KW-0812">Transmembrane</keyword>
<dbReference type="InterPro" id="IPR046513">
    <property type="entry name" value="DUF6691"/>
</dbReference>
<dbReference type="Proteomes" id="UP001225378">
    <property type="component" value="Chromosome"/>
</dbReference>
<name>A0AAU7NUU3_9GAMM</name>
<gene>
    <name evidence="2" type="ORF">Q9L42_000920</name>
</gene>
<feature type="transmembrane region" description="Helical" evidence="1">
    <location>
        <begin position="81"/>
        <end position="101"/>
    </location>
</feature>
<reference evidence="2 3" key="1">
    <citation type="journal article" date="2024" name="Microbiology">
        <title>Methylomarinum rosea sp. nov., a novel halophilic methanotrophic bacterium from the hypersaline Lake Elton.</title>
        <authorList>
            <person name="Suleimanov R.Z."/>
            <person name="Oshkin I.Y."/>
            <person name="Danilova O.V."/>
            <person name="Suzina N.E."/>
            <person name="Dedysh S.N."/>
        </authorList>
    </citation>
    <scope>NUCLEOTIDE SEQUENCE [LARGE SCALE GENOMIC DNA]</scope>
    <source>
        <strain evidence="2 3">Ch1-1</strain>
    </source>
</reference>
<dbReference type="EMBL" id="CP157743">
    <property type="protein sequence ID" value="XBS20724.1"/>
    <property type="molecule type" value="Genomic_DNA"/>
</dbReference>
<protein>
    <submittedName>
        <fullName evidence="2">DUF6691 family protein</fullName>
    </submittedName>
</protein>
<evidence type="ECO:0000313" key="3">
    <source>
        <dbReference type="Proteomes" id="UP001225378"/>
    </source>
</evidence>
<evidence type="ECO:0000313" key="2">
    <source>
        <dbReference type="EMBL" id="XBS20724.1"/>
    </source>
</evidence>
<sequence>MKKLIIALLCGIIFGLGLSLSQMVNPNKVLAFLDLAGNWDPSLAFVMIGALAVAMPAFRYIQNRRQPLLENAFHVSHKTAVDKSLLTGAALFGIGWGMTGYCPGPAVASLGFGSLEALVMVVAIYAGFFTERYFAKQ</sequence>
<dbReference type="Pfam" id="PF20398">
    <property type="entry name" value="DUF6691"/>
    <property type="match status" value="1"/>
</dbReference>
<keyword evidence="3" id="KW-1185">Reference proteome</keyword>
<feature type="transmembrane region" description="Helical" evidence="1">
    <location>
        <begin position="43"/>
        <end position="61"/>
    </location>
</feature>
<accession>A0AAU7NUU3</accession>
<keyword evidence="1" id="KW-1133">Transmembrane helix</keyword>
<feature type="transmembrane region" description="Helical" evidence="1">
    <location>
        <begin position="107"/>
        <end position="128"/>
    </location>
</feature>
<evidence type="ECO:0000256" key="1">
    <source>
        <dbReference type="SAM" id="Phobius"/>
    </source>
</evidence>
<proteinExistence type="predicted"/>
<dbReference type="RefSeq" id="WP_305906500.1">
    <property type="nucleotide sequence ID" value="NZ_CP157743.1"/>
</dbReference>
<dbReference type="AlphaFoldDB" id="A0AAU7NUU3"/>
<keyword evidence="1" id="KW-0472">Membrane</keyword>
<dbReference type="KEGG" id="mech:Q9L42_000920"/>
<organism evidence="2 3">
    <name type="scientific">Methylomarinum roseum</name>
    <dbReference type="NCBI Taxonomy" id="3067653"/>
    <lineage>
        <taxon>Bacteria</taxon>
        <taxon>Pseudomonadati</taxon>
        <taxon>Pseudomonadota</taxon>
        <taxon>Gammaproteobacteria</taxon>
        <taxon>Methylococcales</taxon>
        <taxon>Methylococcaceae</taxon>
        <taxon>Methylomarinum</taxon>
    </lineage>
</organism>